<gene>
    <name evidence="1" type="ORF">GCM10022268_36700</name>
</gene>
<accession>A0ABP7EY90</accession>
<name>A0ABP7EY90_9SPHN</name>
<keyword evidence="2" id="KW-1185">Reference proteome</keyword>
<sequence length="182" mass="21131">MTFFTSGVCEDDLWDIDPGACMFRGRYLDRIMDEASAVNHFGAGYQRALISPPVMQAIIRPRFMAPARPLDVEFPPFTIYPDCFDYVDMNNEILNDVAALSERFEWYGEVDEGTPEEWLNSHIDETIVLRHIPLLPTHTDAVYFHAHHLDAFLRHAFRVKDGHQIFGKDTRQKPTLYDAYEF</sequence>
<evidence type="ECO:0000313" key="1">
    <source>
        <dbReference type="EMBL" id="GAA3725478.1"/>
    </source>
</evidence>
<evidence type="ECO:0000313" key="2">
    <source>
        <dbReference type="Proteomes" id="UP001500523"/>
    </source>
</evidence>
<organism evidence="1 2">
    <name type="scientific">Sphingomonas cynarae</name>
    <dbReference type="NCBI Taxonomy" id="930197"/>
    <lineage>
        <taxon>Bacteria</taxon>
        <taxon>Pseudomonadati</taxon>
        <taxon>Pseudomonadota</taxon>
        <taxon>Alphaproteobacteria</taxon>
        <taxon>Sphingomonadales</taxon>
        <taxon>Sphingomonadaceae</taxon>
        <taxon>Sphingomonas</taxon>
    </lineage>
</organism>
<dbReference type="EMBL" id="BAABBF010000016">
    <property type="protein sequence ID" value="GAA3725478.1"/>
    <property type="molecule type" value="Genomic_DNA"/>
</dbReference>
<comment type="caution">
    <text evidence="1">The sequence shown here is derived from an EMBL/GenBank/DDBJ whole genome shotgun (WGS) entry which is preliminary data.</text>
</comment>
<protein>
    <submittedName>
        <fullName evidence="1">Uncharacterized protein</fullName>
    </submittedName>
</protein>
<dbReference type="RefSeq" id="WP_344694850.1">
    <property type="nucleotide sequence ID" value="NZ_BAABBF010000016.1"/>
</dbReference>
<dbReference type="Proteomes" id="UP001500523">
    <property type="component" value="Unassembled WGS sequence"/>
</dbReference>
<reference evidence="2" key="1">
    <citation type="journal article" date="2019" name="Int. J. Syst. Evol. Microbiol.">
        <title>The Global Catalogue of Microorganisms (GCM) 10K type strain sequencing project: providing services to taxonomists for standard genome sequencing and annotation.</title>
        <authorList>
            <consortium name="The Broad Institute Genomics Platform"/>
            <consortium name="The Broad Institute Genome Sequencing Center for Infectious Disease"/>
            <person name="Wu L."/>
            <person name="Ma J."/>
        </authorList>
    </citation>
    <scope>NUCLEOTIDE SEQUENCE [LARGE SCALE GENOMIC DNA]</scope>
    <source>
        <strain evidence="2">JCM 17498</strain>
    </source>
</reference>
<proteinExistence type="predicted"/>